<evidence type="ECO:0000313" key="6">
    <source>
        <dbReference type="Proteomes" id="UP001596303"/>
    </source>
</evidence>
<evidence type="ECO:0000256" key="2">
    <source>
        <dbReference type="ARBA" id="ARBA00023125"/>
    </source>
</evidence>
<name>A0ABW1S5W5_9PROT</name>
<keyword evidence="1" id="KW-0805">Transcription regulation</keyword>
<dbReference type="InterPro" id="IPR001845">
    <property type="entry name" value="HTH_ArsR_DNA-bd_dom"/>
</dbReference>
<dbReference type="RefSeq" id="WP_377375271.1">
    <property type="nucleotide sequence ID" value="NZ_JBHSSW010000003.1"/>
</dbReference>
<gene>
    <name evidence="5" type="ORF">ACFQDM_03040</name>
</gene>
<dbReference type="PRINTS" id="PR00778">
    <property type="entry name" value="HTHARSR"/>
</dbReference>
<dbReference type="InterPro" id="IPR036390">
    <property type="entry name" value="WH_DNA-bd_sf"/>
</dbReference>
<organism evidence="5 6">
    <name type="scientific">Ponticaulis profundi</name>
    <dbReference type="NCBI Taxonomy" id="2665222"/>
    <lineage>
        <taxon>Bacteria</taxon>
        <taxon>Pseudomonadati</taxon>
        <taxon>Pseudomonadota</taxon>
        <taxon>Alphaproteobacteria</taxon>
        <taxon>Hyphomonadales</taxon>
        <taxon>Hyphomonadaceae</taxon>
        <taxon>Ponticaulis</taxon>
    </lineage>
</organism>
<evidence type="ECO:0000259" key="4">
    <source>
        <dbReference type="PROSITE" id="PS50987"/>
    </source>
</evidence>
<evidence type="ECO:0000256" key="1">
    <source>
        <dbReference type="ARBA" id="ARBA00023015"/>
    </source>
</evidence>
<dbReference type="EMBL" id="JBHSSW010000003">
    <property type="protein sequence ID" value="MFC6197033.1"/>
    <property type="molecule type" value="Genomic_DNA"/>
</dbReference>
<dbReference type="PROSITE" id="PS50987">
    <property type="entry name" value="HTH_ARSR_2"/>
    <property type="match status" value="1"/>
</dbReference>
<dbReference type="InterPro" id="IPR051011">
    <property type="entry name" value="Metal_resp_trans_reg"/>
</dbReference>
<evidence type="ECO:0000313" key="5">
    <source>
        <dbReference type="EMBL" id="MFC6197033.1"/>
    </source>
</evidence>
<dbReference type="PANTHER" id="PTHR43132:SF2">
    <property type="entry name" value="ARSENICAL RESISTANCE OPERON REPRESSOR ARSR-RELATED"/>
    <property type="match status" value="1"/>
</dbReference>
<dbReference type="SUPFAM" id="SSF46785">
    <property type="entry name" value="Winged helix' DNA-binding domain"/>
    <property type="match status" value="1"/>
</dbReference>
<keyword evidence="3" id="KW-0804">Transcription</keyword>
<dbReference type="Gene3D" id="1.10.10.10">
    <property type="entry name" value="Winged helix-like DNA-binding domain superfamily/Winged helix DNA-binding domain"/>
    <property type="match status" value="1"/>
</dbReference>
<dbReference type="SMART" id="SM00418">
    <property type="entry name" value="HTH_ARSR"/>
    <property type="match status" value="1"/>
</dbReference>
<protein>
    <submittedName>
        <fullName evidence="5">ArsR/SmtB family transcription factor</fullName>
    </submittedName>
</protein>
<sequence length="113" mass="12129">MPDTPKHIIDQLAALGQESRFRVFRRLMKAGPDGIPAGQLASELDILPNTLSTHLGILSRTGLVSARRDGRTLYYSADIESVSGMVEGIVADCCNGNPDLCKSLQTSKVLQCG</sequence>
<proteinExistence type="predicted"/>
<dbReference type="Pfam" id="PF12840">
    <property type="entry name" value="HTH_20"/>
    <property type="match status" value="1"/>
</dbReference>
<keyword evidence="2" id="KW-0238">DNA-binding</keyword>
<dbReference type="InterPro" id="IPR036388">
    <property type="entry name" value="WH-like_DNA-bd_sf"/>
</dbReference>
<evidence type="ECO:0000256" key="3">
    <source>
        <dbReference type="ARBA" id="ARBA00023163"/>
    </source>
</evidence>
<dbReference type="Proteomes" id="UP001596303">
    <property type="component" value="Unassembled WGS sequence"/>
</dbReference>
<dbReference type="CDD" id="cd00090">
    <property type="entry name" value="HTH_ARSR"/>
    <property type="match status" value="1"/>
</dbReference>
<reference evidence="6" key="1">
    <citation type="journal article" date="2019" name="Int. J. Syst. Evol. Microbiol.">
        <title>The Global Catalogue of Microorganisms (GCM) 10K type strain sequencing project: providing services to taxonomists for standard genome sequencing and annotation.</title>
        <authorList>
            <consortium name="The Broad Institute Genomics Platform"/>
            <consortium name="The Broad Institute Genome Sequencing Center for Infectious Disease"/>
            <person name="Wu L."/>
            <person name="Ma J."/>
        </authorList>
    </citation>
    <scope>NUCLEOTIDE SEQUENCE [LARGE SCALE GENOMIC DNA]</scope>
    <source>
        <strain evidence="6">CGMCC-1.15741</strain>
    </source>
</reference>
<dbReference type="NCBIfam" id="NF033788">
    <property type="entry name" value="HTH_metalloreg"/>
    <property type="match status" value="1"/>
</dbReference>
<feature type="domain" description="HTH arsR-type" evidence="4">
    <location>
        <begin position="1"/>
        <end position="97"/>
    </location>
</feature>
<comment type="caution">
    <text evidence="5">The sequence shown here is derived from an EMBL/GenBank/DDBJ whole genome shotgun (WGS) entry which is preliminary data.</text>
</comment>
<keyword evidence="6" id="KW-1185">Reference proteome</keyword>
<dbReference type="InterPro" id="IPR011991">
    <property type="entry name" value="ArsR-like_HTH"/>
</dbReference>
<accession>A0ABW1S5W5</accession>
<dbReference type="PANTHER" id="PTHR43132">
    <property type="entry name" value="ARSENICAL RESISTANCE OPERON REPRESSOR ARSR-RELATED"/>
    <property type="match status" value="1"/>
</dbReference>